<evidence type="ECO:0000313" key="1">
    <source>
        <dbReference type="EMBL" id="RAL24067.1"/>
    </source>
</evidence>
<name>A0A364K402_9BACL</name>
<reference evidence="1 2" key="1">
    <citation type="submission" date="2018-06" db="EMBL/GenBank/DDBJ databases">
        <title>Thermoflavimicrobium daqus sp. nov., a thermophilic microbe isolated from Moutai-flavour Daqu.</title>
        <authorList>
            <person name="Wang X."/>
            <person name="Zhou H."/>
        </authorList>
    </citation>
    <scope>NUCLEOTIDE SEQUENCE [LARGE SCALE GENOMIC DNA]</scope>
    <source>
        <strain evidence="1 2">FBKL4.011</strain>
    </source>
</reference>
<accession>A0A364K402</accession>
<evidence type="ECO:0000313" key="2">
    <source>
        <dbReference type="Proteomes" id="UP000251213"/>
    </source>
</evidence>
<dbReference type="RefSeq" id="WP_113659060.1">
    <property type="nucleotide sequence ID" value="NZ_KZ845667.1"/>
</dbReference>
<dbReference type="Proteomes" id="UP000251213">
    <property type="component" value="Unassembled WGS sequence"/>
</dbReference>
<dbReference type="AlphaFoldDB" id="A0A364K402"/>
<organism evidence="1 2">
    <name type="scientific">Thermoflavimicrobium daqui</name>
    <dbReference type="NCBI Taxonomy" id="2137476"/>
    <lineage>
        <taxon>Bacteria</taxon>
        <taxon>Bacillati</taxon>
        <taxon>Bacillota</taxon>
        <taxon>Bacilli</taxon>
        <taxon>Bacillales</taxon>
        <taxon>Thermoactinomycetaceae</taxon>
        <taxon>Thermoflavimicrobium</taxon>
    </lineage>
</organism>
<keyword evidence="2" id="KW-1185">Reference proteome</keyword>
<reference evidence="1 2" key="2">
    <citation type="submission" date="2018-06" db="EMBL/GenBank/DDBJ databases">
        <authorList>
            <person name="Zhirakovskaya E."/>
        </authorList>
    </citation>
    <scope>NUCLEOTIDE SEQUENCE [LARGE SCALE GENOMIC DNA]</scope>
    <source>
        <strain evidence="1 2">FBKL4.011</strain>
    </source>
</reference>
<dbReference type="OrthoDB" id="2664331at2"/>
<gene>
    <name evidence="1" type="ORF">DL897_10240</name>
</gene>
<proteinExistence type="predicted"/>
<protein>
    <submittedName>
        <fullName evidence="1">Uncharacterized protein</fullName>
    </submittedName>
</protein>
<dbReference type="EMBL" id="QJKK01000005">
    <property type="protein sequence ID" value="RAL24067.1"/>
    <property type="molecule type" value="Genomic_DNA"/>
</dbReference>
<sequence>MSLHANDNGYYNSKSDEYSCHDYPCYSGFHCPEELPASIPDDHFCSPFPCPDKIPTQRYSSPTSLFSPLKLAKLKSSIQTVNQLLTTLHHHIHPKDFPVFRLQLRSLLGVTMQIILSCKRQKKQESVMGCLTDVGQDFLILKTKKQSIWVPFTRVHLVLSKKWEIKNIIKHHRELDPIDPCLRRELVLNFGPTVANHPILFHIFFGIHFQFIYLSFE</sequence>
<comment type="caution">
    <text evidence="1">The sequence shown here is derived from an EMBL/GenBank/DDBJ whole genome shotgun (WGS) entry which is preliminary data.</text>
</comment>